<dbReference type="Pfam" id="PF10947">
    <property type="entry name" value="DUF2628"/>
    <property type="match status" value="1"/>
</dbReference>
<keyword evidence="1" id="KW-0812">Transmembrane</keyword>
<keyword evidence="1" id="KW-1133">Transmembrane helix</keyword>
<feature type="transmembrane region" description="Helical" evidence="1">
    <location>
        <begin position="54"/>
        <end position="72"/>
    </location>
</feature>
<comment type="caution">
    <text evidence="2">The sequence shown here is derived from an EMBL/GenBank/DDBJ whole genome shotgun (WGS) entry which is preliminary data.</text>
</comment>
<dbReference type="Proteomes" id="UP000231484">
    <property type="component" value="Unassembled WGS sequence"/>
</dbReference>
<evidence type="ECO:0000256" key="1">
    <source>
        <dbReference type="SAM" id="Phobius"/>
    </source>
</evidence>
<sequence>MDNNTETKIDFTNWGLSKAWQFRFEFFEENGLPGWKSADQFKEKYKALPWGQRFTLTSNIGACFFGPLYFLCVGMWRKAIVLWLLLYAIALVVFAFGGGKAIAMCISAGLSMSIANPAYYLHRVKKSKSFNIFEGLF</sequence>
<reference evidence="2 3" key="1">
    <citation type="journal article" date="2017" name="MBio">
        <title>Type VI secretion-mediated competition in the bee gut microbiome.</title>
        <authorList>
            <person name="Steele M.I."/>
            <person name="Kwong W.K."/>
            <person name="Powell J.E."/>
            <person name="Whiteley M."/>
            <person name="Moran N.A."/>
        </authorList>
    </citation>
    <scope>NUCLEOTIDE SEQUENCE [LARGE SCALE GENOMIC DNA]</scope>
    <source>
        <strain evidence="2 3">Occ4-2</strain>
    </source>
</reference>
<name>A0A2N9XX16_9NEIS</name>
<evidence type="ECO:0008006" key="4">
    <source>
        <dbReference type="Google" id="ProtNLM"/>
    </source>
</evidence>
<dbReference type="AlphaFoldDB" id="A0A2N9XX16"/>
<proteinExistence type="predicted"/>
<accession>A0A2N9XX16</accession>
<feature type="transmembrane region" description="Helical" evidence="1">
    <location>
        <begin position="79"/>
        <end position="95"/>
    </location>
</feature>
<evidence type="ECO:0000313" key="3">
    <source>
        <dbReference type="Proteomes" id="UP000231484"/>
    </source>
</evidence>
<organism evidence="2 3">
    <name type="scientific">Snodgrassella alvi</name>
    <dbReference type="NCBI Taxonomy" id="1196083"/>
    <lineage>
        <taxon>Bacteria</taxon>
        <taxon>Pseudomonadati</taxon>
        <taxon>Pseudomonadota</taxon>
        <taxon>Betaproteobacteria</taxon>
        <taxon>Neisseriales</taxon>
        <taxon>Neisseriaceae</taxon>
        <taxon>Snodgrassella</taxon>
    </lineage>
</organism>
<gene>
    <name evidence="2" type="ORF">BHC48_00310</name>
</gene>
<protein>
    <recommendedName>
        <fullName evidence="4">DUF2628 domain-containing protein</fullName>
    </recommendedName>
</protein>
<keyword evidence="1" id="KW-0472">Membrane</keyword>
<dbReference type="EMBL" id="MEIQ01000001">
    <property type="protein sequence ID" value="PIT54419.1"/>
    <property type="molecule type" value="Genomic_DNA"/>
</dbReference>
<dbReference type="InterPro" id="IPR024399">
    <property type="entry name" value="DUF2628"/>
</dbReference>
<evidence type="ECO:0000313" key="2">
    <source>
        <dbReference type="EMBL" id="PIT54419.1"/>
    </source>
</evidence>